<feature type="region of interest" description="Disordered" evidence="1">
    <location>
        <begin position="22"/>
        <end position="402"/>
    </location>
</feature>
<organism evidence="2 3">
    <name type="scientific">Mycena belliarum</name>
    <dbReference type="NCBI Taxonomy" id="1033014"/>
    <lineage>
        <taxon>Eukaryota</taxon>
        <taxon>Fungi</taxon>
        <taxon>Dikarya</taxon>
        <taxon>Basidiomycota</taxon>
        <taxon>Agaricomycotina</taxon>
        <taxon>Agaricomycetes</taxon>
        <taxon>Agaricomycetidae</taxon>
        <taxon>Agaricales</taxon>
        <taxon>Marasmiineae</taxon>
        <taxon>Mycenaceae</taxon>
        <taxon>Mycena</taxon>
    </lineage>
</organism>
<feature type="compositionally biased region" description="Pro residues" evidence="1">
    <location>
        <begin position="167"/>
        <end position="182"/>
    </location>
</feature>
<gene>
    <name evidence="2" type="ORF">B0H15DRAFT_27645</name>
</gene>
<feature type="compositionally biased region" description="Basic and acidic residues" evidence="1">
    <location>
        <begin position="360"/>
        <end position="379"/>
    </location>
</feature>
<sequence>MMLVQKQPHFSMSLAQPFLHAHRRHPSAPPPQVHVVQPTRTPGLLSLSRPPRVHQPPKGSPRPRPAQAQPAARSPRPAPAEATATATTATTTPLKPAVEISARGRVQGPKNPNPTSKQPPAHASPTQRRSASQAAPSRRRQPSPDPFKAAPAPAPAPTNAKQRPHPHPQPIPVRPKFAPAPHPALSRSDPVLSHMPTQMPRRKPVPVRAATLDGGFPVCDDTAPESRPSSPSPLPALSSSSLSSSSPPSSPTLARAQAQAQARAHARPGLLTLRTPPRRRAPDGPRTAPLAPPAPFGAFPFPSTSPPTGASAPSGAGMSMTPPATVSPKRRGRAKHLSEGGLLPLLFPPFAEAQAQGRSRSSERAEKDLKEKEKEKERAALFASSMFQNSPSPEELPPPLFA</sequence>
<accession>A0AAD6UNE9</accession>
<evidence type="ECO:0000313" key="3">
    <source>
        <dbReference type="Proteomes" id="UP001222325"/>
    </source>
</evidence>
<dbReference type="Proteomes" id="UP001222325">
    <property type="component" value="Unassembled WGS sequence"/>
</dbReference>
<feature type="compositionally biased region" description="Low complexity" evidence="1">
    <location>
        <begin position="254"/>
        <end position="275"/>
    </location>
</feature>
<proteinExistence type="predicted"/>
<feature type="compositionally biased region" description="Low complexity" evidence="1">
    <location>
        <begin position="127"/>
        <end position="136"/>
    </location>
</feature>
<name>A0AAD6UNE9_9AGAR</name>
<evidence type="ECO:0000313" key="2">
    <source>
        <dbReference type="EMBL" id="KAJ7104484.1"/>
    </source>
</evidence>
<comment type="caution">
    <text evidence="2">The sequence shown here is derived from an EMBL/GenBank/DDBJ whole genome shotgun (WGS) entry which is preliminary data.</text>
</comment>
<feature type="compositionally biased region" description="Low complexity" evidence="1">
    <location>
        <begin position="235"/>
        <end position="247"/>
    </location>
</feature>
<dbReference type="EMBL" id="JARJCN010000001">
    <property type="protein sequence ID" value="KAJ7104484.1"/>
    <property type="molecule type" value="Genomic_DNA"/>
</dbReference>
<dbReference type="AlphaFoldDB" id="A0AAD6UNE9"/>
<keyword evidence="3" id="KW-1185">Reference proteome</keyword>
<evidence type="ECO:0000256" key="1">
    <source>
        <dbReference type="SAM" id="MobiDB-lite"/>
    </source>
</evidence>
<protein>
    <submittedName>
        <fullName evidence="2">Uncharacterized protein</fullName>
    </submittedName>
</protein>
<feature type="compositionally biased region" description="Low complexity" evidence="1">
    <location>
        <begin position="296"/>
        <end position="317"/>
    </location>
</feature>
<reference evidence="2" key="1">
    <citation type="submission" date="2023-03" db="EMBL/GenBank/DDBJ databases">
        <title>Massive genome expansion in bonnet fungi (Mycena s.s.) driven by repeated elements and novel gene families across ecological guilds.</title>
        <authorList>
            <consortium name="Lawrence Berkeley National Laboratory"/>
            <person name="Harder C.B."/>
            <person name="Miyauchi S."/>
            <person name="Viragh M."/>
            <person name="Kuo A."/>
            <person name="Thoen E."/>
            <person name="Andreopoulos B."/>
            <person name="Lu D."/>
            <person name="Skrede I."/>
            <person name="Drula E."/>
            <person name="Henrissat B."/>
            <person name="Morin E."/>
            <person name="Kohler A."/>
            <person name="Barry K."/>
            <person name="LaButti K."/>
            <person name="Morin E."/>
            <person name="Salamov A."/>
            <person name="Lipzen A."/>
            <person name="Mereny Z."/>
            <person name="Hegedus B."/>
            <person name="Baldrian P."/>
            <person name="Stursova M."/>
            <person name="Weitz H."/>
            <person name="Taylor A."/>
            <person name="Grigoriev I.V."/>
            <person name="Nagy L.G."/>
            <person name="Martin F."/>
            <person name="Kauserud H."/>
        </authorList>
    </citation>
    <scope>NUCLEOTIDE SEQUENCE</scope>
    <source>
        <strain evidence="2">CBHHK173m</strain>
    </source>
</reference>
<feature type="compositionally biased region" description="Low complexity" evidence="1">
    <location>
        <begin position="65"/>
        <end position="93"/>
    </location>
</feature>